<keyword evidence="2" id="KW-0732">Signal</keyword>
<proteinExistence type="predicted"/>
<reference evidence="3" key="1">
    <citation type="submission" date="2022-01" db="EMBL/GenBank/DDBJ databases">
        <title>Genome Sequence Resource for Two Populations of Ditylenchus destructor, the Migratory Endoparasitic Phytonematode.</title>
        <authorList>
            <person name="Zhang H."/>
            <person name="Lin R."/>
            <person name="Xie B."/>
        </authorList>
    </citation>
    <scope>NUCLEOTIDE SEQUENCE</scope>
    <source>
        <strain evidence="3">BazhouSP</strain>
    </source>
</reference>
<feature type="compositionally biased region" description="Polar residues" evidence="1">
    <location>
        <begin position="282"/>
        <end position="291"/>
    </location>
</feature>
<name>A0AAD4N9W2_9BILA</name>
<dbReference type="EMBL" id="JAKKPZ010000003">
    <property type="protein sequence ID" value="KAI1723901.1"/>
    <property type="molecule type" value="Genomic_DNA"/>
</dbReference>
<feature type="compositionally biased region" description="Basic and acidic residues" evidence="1">
    <location>
        <begin position="272"/>
        <end position="281"/>
    </location>
</feature>
<evidence type="ECO:0008006" key="5">
    <source>
        <dbReference type="Google" id="ProtNLM"/>
    </source>
</evidence>
<evidence type="ECO:0000256" key="2">
    <source>
        <dbReference type="SAM" id="SignalP"/>
    </source>
</evidence>
<organism evidence="3 4">
    <name type="scientific">Ditylenchus destructor</name>
    <dbReference type="NCBI Taxonomy" id="166010"/>
    <lineage>
        <taxon>Eukaryota</taxon>
        <taxon>Metazoa</taxon>
        <taxon>Ecdysozoa</taxon>
        <taxon>Nematoda</taxon>
        <taxon>Chromadorea</taxon>
        <taxon>Rhabditida</taxon>
        <taxon>Tylenchina</taxon>
        <taxon>Tylenchomorpha</taxon>
        <taxon>Sphaerularioidea</taxon>
        <taxon>Anguinidae</taxon>
        <taxon>Anguininae</taxon>
        <taxon>Ditylenchus</taxon>
    </lineage>
</organism>
<dbReference type="PROSITE" id="PS00150">
    <property type="entry name" value="ACYLPHOSPHATASE_1"/>
    <property type="match status" value="1"/>
</dbReference>
<gene>
    <name evidence="3" type="ORF">DdX_04082</name>
</gene>
<feature type="signal peptide" evidence="2">
    <location>
        <begin position="1"/>
        <end position="18"/>
    </location>
</feature>
<dbReference type="InterPro" id="IPR017968">
    <property type="entry name" value="Acylphosphatase_CS"/>
</dbReference>
<feature type="chain" id="PRO_5042039668" description="Secreted protein" evidence="2">
    <location>
        <begin position="19"/>
        <end position="291"/>
    </location>
</feature>
<dbReference type="AlphaFoldDB" id="A0AAD4N9W2"/>
<keyword evidence="4" id="KW-1185">Reference proteome</keyword>
<evidence type="ECO:0000313" key="4">
    <source>
        <dbReference type="Proteomes" id="UP001201812"/>
    </source>
</evidence>
<accession>A0AAD4N9W2</accession>
<dbReference type="Proteomes" id="UP001201812">
    <property type="component" value="Unassembled WGS sequence"/>
</dbReference>
<protein>
    <recommendedName>
        <fullName evidence="5">Secreted protein</fullName>
    </recommendedName>
</protein>
<comment type="caution">
    <text evidence="3">The sequence shown here is derived from an EMBL/GenBank/DDBJ whole genome shotgun (WGS) entry which is preliminary data.</text>
</comment>
<sequence>MIIAPIVLTALIVALTSADNGEEITSVAFKTGLIIGRNFDALNSDLSPNQNEMENCFERINSQVEGQVQGVGFRYDAPILKQIADKSMRDQICTIYHAATLSSDLENCRQSDAQTKNSPSGILSLLKLVCESSNVVVDKNSECLSDIENRTHSKCVDACQRQAGLFHPPTETDTGGIIMDDRDNKMVCKVGACAVQCVGSQIQECDEDNSIPLKDFYLRLGGTQMLLGLESAHTFGNGLNAYGLLKSGKLPNKCQQMVLRSTKSAAKYSPDGGEKLSDTKEGSQNGDLTLA</sequence>
<feature type="region of interest" description="Disordered" evidence="1">
    <location>
        <begin position="264"/>
        <end position="291"/>
    </location>
</feature>
<evidence type="ECO:0000256" key="1">
    <source>
        <dbReference type="SAM" id="MobiDB-lite"/>
    </source>
</evidence>
<evidence type="ECO:0000313" key="3">
    <source>
        <dbReference type="EMBL" id="KAI1723901.1"/>
    </source>
</evidence>